<dbReference type="EMBL" id="BPLR01009012">
    <property type="protein sequence ID" value="GIY28992.1"/>
    <property type="molecule type" value="Genomic_DNA"/>
</dbReference>
<organism evidence="1 2">
    <name type="scientific">Caerostris extrusa</name>
    <name type="common">Bark spider</name>
    <name type="synonym">Caerostris bankana</name>
    <dbReference type="NCBI Taxonomy" id="172846"/>
    <lineage>
        <taxon>Eukaryota</taxon>
        <taxon>Metazoa</taxon>
        <taxon>Ecdysozoa</taxon>
        <taxon>Arthropoda</taxon>
        <taxon>Chelicerata</taxon>
        <taxon>Arachnida</taxon>
        <taxon>Araneae</taxon>
        <taxon>Araneomorphae</taxon>
        <taxon>Entelegynae</taxon>
        <taxon>Araneoidea</taxon>
        <taxon>Araneidae</taxon>
        <taxon>Caerostris</taxon>
    </lineage>
</organism>
<protein>
    <submittedName>
        <fullName evidence="1">Uncharacterized protein</fullName>
    </submittedName>
</protein>
<proteinExistence type="predicted"/>
<dbReference type="AlphaFoldDB" id="A0AAV4S9D4"/>
<evidence type="ECO:0000313" key="1">
    <source>
        <dbReference type="EMBL" id="GIY28992.1"/>
    </source>
</evidence>
<dbReference type="Proteomes" id="UP001054945">
    <property type="component" value="Unassembled WGS sequence"/>
</dbReference>
<gene>
    <name evidence="1" type="ORF">CEXT_217641</name>
</gene>
<comment type="caution">
    <text evidence="1">The sequence shown here is derived from an EMBL/GenBank/DDBJ whole genome shotgun (WGS) entry which is preliminary data.</text>
</comment>
<evidence type="ECO:0000313" key="2">
    <source>
        <dbReference type="Proteomes" id="UP001054945"/>
    </source>
</evidence>
<reference evidence="1 2" key="1">
    <citation type="submission" date="2021-06" db="EMBL/GenBank/DDBJ databases">
        <title>Caerostris extrusa draft genome.</title>
        <authorList>
            <person name="Kono N."/>
            <person name="Arakawa K."/>
        </authorList>
    </citation>
    <scope>NUCLEOTIDE SEQUENCE [LARGE SCALE GENOMIC DNA]</scope>
</reference>
<sequence length="155" mass="17987">MPGIRKLMQARFNGRFGEGRPTSRPKMFTLRLDGGEKEEKKKSYPISHHFYVTNVTSKTAFGTKNRADARISEPTDVTLKIISDKNYIQHECMMRRAQCLSKGSHNPHSDFHCRPEGALHPWSGWRMGVFWGFRQVTPSKGSVLTRRRWITRRPI</sequence>
<accession>A0AAV4S9D4</accession>
<keyword evidence="2" id="KW-1185">Reference proteome</keyword>
<name>A0AAV4S9D4_CAEEX</name>